<feature type="binding site" evidence="9">
    <location>
        <position position="12"/>
    </location>
    <ligand>
        <name>ADP</name>
        <dbReference type="ChEBI" id="CHEBI:456216"/>
    </ligand>
</feature>
<feature type="binding site" evidence="9">
    <location>
        <position position="283"/>
    </location>
    <ligand>
        <name>ADP</name>
        <dbReference type="ChEBI" id="CHEBI:456216"/>
    </ligand>
</feature>
<feature type="binding site" evidence="9">
    <location>
        <position position="283"/>
    </location>
    <ligand>
        <name>ATP</name>
        <dbReference type="ChEBI" id="CHEBI:30616"/>
    </ligand>
</feature>
<evidence type="ECO:0000256" key="3">
    <source>
        <dbReference type="ARBA" id="ARBA00022679"/>
    </source>
</evidence>
<evidence type="ECO:0000256" key="5">
    <source>
        <dbReference type="ARBA" id="ARBA00022777"/>
    </source>
</evidence>
<dbReference type="Pfam" id="PF00370">
    <property type="entry name" value="FGGY_N"/>
    <property type="match status" value="1"/>
</dbReference>
<feature type="binding site" evidence="9">
    <location>
        <position position="261"/>
    </location>
    <ligand>
        <name>sn-glycerol 3-phosphate</name>
        <dbReference type="ChEBI" id="CHEBI:57597"/>
    </ligand>
</feature>
<dbReference type="InterPro" id="IPR018483">
    <property type="entry name" value="Carb_kinase_FGGY_CS"/>
</dbReference>
<evidence type="ECO:0000256" key="8">
    <source>
        <dbReference type="ARBA" id="ARBA00052101"/>
    </source>
</evidence>
<evidence type="ECO:0000259" key="11">
    <source>
        <dbReference type="Pfam" id="PF00370"/>
    </source>
</evidence>
<organism evidence="13 14">
    <name type="scientific">Thermofilum adornatum 1505</name>
    <dbReference type="NCBI Taxonomy" id="697581"/>
    <lineage>
        <taxon>Archaea</taxon>
        <taxon>Thermoproteota</taxon>
        <taxon>Thermoprotei</taxon>
        <taxon>Thermofilales</taxon>
        <taxon>Thermofilaceae</taxon>
        <taxon>Thermofilum</taxon>
    </lineage>
</organism>
<dbReference type="PROSITE" id="PS00445">
    <property type="entry name" value="FGGY_KINASES_2"/>
    <property type="match status" value="1"/>
</dbReference>
<keyword evidence="6 9" id="KW-0319">Glycerol metabolism</keyword>
<dbReference type="AlphaFoldDB" id="A0A3G1A622"/>
<sequence>MKKYILVIDQGTTGTRAGIFGEDGKPVPGGWAYREHTQIYPRPGWVEHNPAEIWEKTLLCIKDAVQRSKISPREIVAIGVTNQRETVVVWDPRTGNPLYNAIVWQDRRTATITDKLKENYSELIHKKTGLVPDPYFSGSKIQWLLENVDGLREKVKRGEAVFGTIDTWIIWNLTRGSREVLTPEKGGAHVTDYSNASRTMLFNIEKLSWDQELLELMGKIPEESLPLPRPSSDKEVYGYTGPALNGIFNGASIPVTGDAGDQQAALFGQAGFEEGEVKCTYGTGNFILLNTGLRVFYSRRGLLSTVFYSLEPGKAYYALEGSIFITGAAIQWIRDGLKIIEVSPEINPLAESADDTGGLYFVPAFTGLGAPYWDPYARGLIIGITRGTTRKHIARATLESIAYLTRDVVDTMKTDVGRDIKVLKADGGASQSDFLLQFQADILGVEVVRPLVRETTSLGAAYLAGLAVGVWGSLEELKRLWVEEKRFIPQMDPTKREKLYAGWKAAVKRALGWAKEVPWAYGYSE</sequence>
<feature type="binding site" evidence="9">
    <location>
        <position position="84"/>
    </location>
    <ligand>
        <name>sn-glycerol 3-phosphate</name>
        <dbReference type="ChEBI" id="CHEBI:57597"/>
    </ligand>
</feature>
<dbReference type="HAMAP" id="MF_00186">
    <property type="entry name" value="Glycerol_kin"/>
    <property type="match status" value="1"/>
</dbReference>
<dbReference type="GeneID" id="25405898"/>
<keyword evidence="5 9" id="KW-0418">Kinase</keyword>
<dbReference type="EC" id="2.7.1.30" evidence="9"/>
<feature type="binding site" evidence="9">
    <location>
        <position position="85"/>
    </location>
    <ligand>
        <name>sn-glycerol 3-phosphate</name>
        <dbReference type="ChEBI" id="CHEBI:57597"/>
    </ligand>
</feature>
<comment type="similarity">
    <text evidence="2 9 10">Belongs to the FGGY kinase family.</text>
</comment>
<dbReference type="GeneID" id="16574013"/>
<comment type="function">
    <text evidence="9">Key enzyme in the regulation of glycerol uptake and metabolism. Catalyzes the phosphorylation of glycerol to yield sn-glycerol 3-phosphate.</text>
</comment>
<dbReference type="GO" id="GO:0006072">
    <property type="term" value="P:glycerol-3-phosphate metabolic process"/>
    <property type="evidence" value="ECO:0007669"/>
    <property type="project" value="InterPro"/>
</dbReference>
<keyword evidence="7 9" id="KW-0067">ATP-binding</keyword>
<evidence type="ECO:0000313" key="13">
    <source>
        <dbReference type="EMBL" id="AJB41513.1"/>
    </source>
</evidence>
<dbReference type="PIRSF" id="PIRSF000538">
    <property type="entry name" value="GlpK"/>
    <property type="match status" value="1"/>
</dbReference>
<feature type="binding site" evidence="9">
    <location>
        <position position="12"/>
    </location>
    <ligand>
        <name>ATP</name>
        <dbReference type="ChEBI" id="CHEBI:30616"/>
    </ligand>
</feature>
<feature type="domain" description="Carbohydrate kinase FGGY N-terminal" evidence="11">
    <location>
        <begin position="4"/>
        <end position="268"/>
    </location>
</feature>
<dbReference type="FunFam" id="3.30.420.40:FF:000007">
    <property type="entry name" value="Glycerol kinase"/>
    <property type="match status" value="1"/>
</dbReference>
<keyword evidence="4 9" id="KW-0547">Nucleotide-binding</keyword>
<gene>
    <name evidence="9" type="primary">glpK</name>
    <name evidence="13" type="ORF">TCARB_0441</name>
</gene>
<reference evidence="14" key="1">
    <citation type="book" date="2010" name="EXTREMOPHILES" publisher="0:0-0">
        <title>Complete genome sequences of ten hyperthermophilic archaea reveal their metabolic capabilities and possible ecological roles.</title>
        <editorList>
            <person name="?"/>
        </editorList>
        <authorList>
            <person name="Ravin N.V."/>
            <person name="Mardanov A.V."/>
            <person name="Bonch-Osmolovskaya E.A."/>
            <person name="Skryabin K.G."/>
        </authorList>
    </citation>
    <scope>NUCLEOTIDE SEQUENCE [LARGE SCALE GENOMIC DNA]</scope>
    <source>
        <strain evidence="14">1505</strain>
    </source>
</reference>
<feature type="binding site" evidence="9">
    <location>
        <position position="428"/>
    </location>
    <ligand>
        <name>ATP</name>
        <dbReference type="ChEBI" id="CHEBI:30616"/>
    </ligand>
</feature>
<comment type="caution">
    <text evidence="9">Lacks conserved residue(s) required for the propagation of feature annotation.</text>
</comment>
<feature type="binding site" evidence="9">
    <location>
        <position position="84"/>
    </location>
    <ligand>
        <name>glycerol</name>
        <dbReference type="ChEBI" id="CHEBI:17754"/>
    </ligand>
</feature>
<dbReference type="STRING" id="697581.TCARB_0441"/>
<dbReference type="EMBL" id="CP007493">
    <property type="protein sequence ID" value="AJB41513.1"/>
    <property type="molecule type" value="Genomic_DNA"/>
</dbReference>
<comment type="pathway">
    <text evidence="1 9">Polyol metabolism; glycerol degradation via glycerol kinase pathway; sn-glycerol 3-phosphate from glycerol: step 1/1.</text>
</comment>
<evidence type="ECO:0000256" key="6">
    <source>
        <dbReference type="ARBA" id="ARBA00022798"/>
    </source>
</evidence>
<feature type="binding site" evidence="9">
    <location>
        <position position="85"/>
    </location>
    <ligand>
        <name>glycerol</name>
        <dbReference type="ChEBI" id="CHEBI:17754"/>
    </ligand>
</feature>
<dbReference type="KEGG" id="tcb:TCARB_0441"/>
<feature type="binding site" evidence="9">
    <location>
        <position position="327"/>
    </location>
    <ligand>
        <name>ADP</name>
        <dbReference type="ChEBI" id="CHEBI:456216"/>
    </ligand>
</feature>
<dbReference type="InterPro" id="IPR000577">
    <property type="entry name" value="Carb_kinase_FGGY"/>
</dbReference>
<protein>
    <recommendedName>
        <fullName evidence="9">Glycerol kinase</fullName>
        <ecNumber evidence="9">2.7.1.30</ecNumber>
    </recommendedName>
    <alternativeName>
        <fullName evidence="9">ATP:glycerol 3-phosphotransferase</fullName>
    </alternativeName>
    <alternativeName>
        <fullName evidence="9">Glycerokinase</fullName>
        <shortName evidence="9">GK</shortName>
    </alternativeName>
</protein>
<dbReference type="GO" id="GO:0005524">
    <property type="term" value="F:ATP binding"/>
    <property type="evidence" value="ECO:0007669"/>
    <property type="project" value="UniProtKB-UniRule"/>
</dbReference>
<feature type="binding site" evidence="9">
    <location>
        <position position="428"/>
    </location>
    <ligand>
        <name>ADP</name>
        <dbReference type="ChEBI" id="CHEBI:456216"/>
    </ligand>
</feature>
<dbReference type="InterPro" id="IPR043129">
    <property type="entry name" value="ATPase_NBD"/>
</dbReference>
<feature type="binding site" evidence="9">
    <location>
        <position position="261"/>
    </location>
    <ligand>
        <name>glycerol</name>
        <dbReference type="ChEBI" id="CHEBI:17754"/>
    </ligand>
</feature>
<proteinExistence type="inferred from homology"/>
<dbReference type="GO" id="GO:0005829">
    <property type="term" value="C:cytosol"/>
    <property type="evidence" value="ECO:0007669"/>
    <property type="project" value="TreeGrafter"/>
</dbReference>
<evidence type="ECO:0000313" key="14">
    <source>
        <dbReference type="Proteomes" id="UP000266720"/>
    </source>
</evidence>
<feature type="binding site" evidence="9">
    <location>
        <position position="135"/>
    </location>
    <ligand>
        <name>sn-glycerol 3-phosphate</name>
        <dbReference type="ChEBI" id="CHEBI:57597"/>
    </ligand>
</feature>
<dbReference type="PANTHER" id="PTHR10196:SF69">
    <property type="entry name" value="GLYCEROL KINASE"/>
    <property type="match status" value="1"/>
</dbReference>
<dbReference type="GO" id="GO:0019563">
    <property type="term" value="P:glycerol catabolic process"/>
    <property type="evidence" value="ECO:0007669"/>
    <property type="project" value="UniProtKB-UniRule"/>
</dbReference>
<evidence type="ECO:0000256" key="9">
    <source>
        <dbReference type="HAMAP-Rule" id="MF_00186"/>
    </source>
</evidence>
<dbReference type="Proteomes" id="UP000266720">
    <property type="component" value="Chromosome"/>
</dbReference>
<dbReference type="UniPathway" id="UPA00618">
    <property type="reaction ID" value="UER00672"/>
</dbReference>
<evidence type="ECO:0000256" key="1">
    <source>
        <dbReference type="ARBA" id="ARBA00005190"/>
    </source>
</evidence>
<dbReference type="InterPro" id="IPR018485">
    <property type="entry name" value="FGGY_C"/>
</dbReference>
<dbReference type="InterPro" id="IPR005999">
    <property type="entry name" value="Glycerol_kin"/>
</dbReference>
<evidence type="ECO:0000256" key="2">
    <source>
        <dbReference type="ARBA" id="ARBA00009156"/>
    </source>
</evidence>
<dbReference type="FunFam" id="3.30.420.40:FF:000008">
    <property type="entry name" value="Glycerol kinase"/>
    <property type="match status" value="1"/>
</dbReference>
<evidence type="ECO:0000256" key="7">
    <source>
        <dbReference type="ARBA" id="ARBA00022840"/>
    </source>
</evidence>
<feature type="binding site" evidence="9">
    <location>
        <position position="327"/>
    </location>
    <ligand>
        <name>ATP</name>
        <dbReference type="ChEBI" id="CHEBI:30616"/>
    </ligand>
</feature>
<feature type="binding site" evidence="9">
    <location>
        <position position="135"/>
    </location>
    <ligand>
        <name>glycerol</name>
        <dbReference type="ChEBI" id="CHEBI:17754"/>
    </ligand>
</feature>
<dbReference type="GO" id="GO:0004370">
    <property type="term" value="F:glycerol kinase activity"/>
    <property type="evidence" value="ECO:0007669"/>
    <property type="project" value="UniProtKB-UniRule"/>
</dbReference>
<dbReference type="PANTHER" id="PTHR10196">
    <property type="entry name" value="SUGAR KINASE"/>
    <property type="match status" value="1"/>
</dbReference>
<dbReference type="PROSITE" id="PS00933">
    <property type="entry name" value="FGGY_KINASES_1"/>
    <property type="match status" value="1"/>
</dbReference>
<feature type="binding site" evidence="9">
    <location>
        <position position="262"/>
    </location>
    <ligand>
        <name>glycerol</name>
        <dbReference type="ChEBI" id="CHEBI:17754"/>
    </ligand>
</feature>
<comment type="catalytic activity">
    <reaction evidence="8 9">
        <text>glycerol + ATP = sn-glycerol 3-phosphate + ADP + H(+)</text>
        <dbReference type="Rhea" id="RHEA:21644"/>
        <dbReference type="ChEBI" id="CHEBI:15378"/>
        <dbReference type="ChEBI" id="CHEBI:17754"/>
        <dbReference type="ChEBI" id="CHEBI:30616"/>
        <dbReference type="ChEBI" id="CHEBI:57597"/>
        <dbReference type="ChEBI" id="CHEBI:456216"/>
        <dbReference type="EC" id="2.7.1.30"/>
    </reaction>
</comment>
<dbReference type="RefSeq" id="WP_020963014.1">
    <property type="nucleotide sequence ID" value="NZ_CP007493.1"/>
</dbReference>
<dbReference type="InterPro" id="IPR018484">
    <property type="entry name" value="FGGY_N"/>
</dbReference>
<feature type="binding site" evidence="9">
    <location>
        <position position="16"/>
    </location>
    <ligand>
        <name>ADP</name>
        <dbReference type="ChEBI" id="CHEBI:456216"/>
    </ligand>
</feature>
<feature type="binding site" evidence="9">
    <location>
        <position position="12"/>
    </location>
    <ligand>
        <name>sn-glycerol 3-phosphate</name>
        <dbReference type="ChEBI" id="CHEBI:57597"/>
    </ligand>
</feature>
<feature type="binding site" evidence="9">
    <location>
        <position position="331"/>
    </location>
    <ligand>
        <name>ATP</name>
        <dbReference type="ChEBI" id="CHEBI:30616"/>
    </ligand>
</feature>
<evidence type="ECO:0000256" key="4">
    <source>
        <dbReference type="ARBA" id="ARBA00022741"/>
    </source>
</evidence>
<name>A0A3G1A622_9CREN</name>
<dbReference type="SUPFAM" id="SSF53067">
    <property type="entry name" value="Actin-like ATPase domain"/>
    <property type="match status" value="2"/>
</dbReference>
<dbReference type="Gene3D" id="3.30.420.40">
    <property type="match status" value="2"/>
</dbReference>
<evidence type="ECO:0000256" key="10">
    <source>
        <dbReference type="RuleBase" id="RU003733"/>
    </source>
</evidence>
<accession>A0A3G1A622</accession>
<evidence type="ECO:0000259" key="12">
    <source>
        <dbReference type="Pfam" id="PF02782"/>
    </source>
</evidence>
<dbReference type="NCBIfam" id="NF000756">
    <property type="entry name" value="PRK00047.1"/>
    <property type="match status" value="1"/>
</dbReference>
<dbReference type="CDD" id="cd07769">
    <property type="entry name" value="ASKHA_NBD_FGGY_GK"/>
    <property type="match status" value="1"/>
</dbReference>
<keyword evidence="3 9" id="KW-0808">Transferase</keyword>
<feature type="domain" description="Carbohydrate kinase FGGY C-terminal" evidence="12">
    <location>
        <begin position="278"/>
        <end position="467"/>
    </location>
</feature>
<feature type="binding site" evidence="9">
    <location>
        <position position="13"/>
    </location>
    <ligand>
        <name>ATP</name>
        <dbReference type="ChEBI" id="CHEBI:30616"/>
    </ligand>
</feature>
<dbReference type="Pfam" id="PF02782">
    <property type="entry name" value="FGGY_C"/>
    <property type="match status" value="1"/>
</dbReference>
<dbReference type="NCBIfam" id="TIGR01311">
    <property type="entry name" value="glycerol_kin"/>
    <property type="match status" value="1"/>
</dbReference>